<dbReference type="Pfam" id="PF00072">
    <property type="entry name" value="Response_reg"/>
    <property type="match status" value="1"/>
</dbReference>
<feature type="domain" description="Response regulatory" evidence="3">
    <location>
        <begin position="27"/>
        <end position="151"/>
    </location>
</feature>
<feature type="region of interest" description="Disordered" evidence="2">
    <location>
        <begin position="1"/>
        <end position="20"/>
    </location>
</feature>
<feature type="modified residue" description="4-aspartylphosphate" evidence="1">
    <location>
        <position position="84"/>
    </location>
</feature>
<dbReference type="SUPFAM" id="SSF52172">
    <property type="entry name" value="CheY-like"/>
    <property type="match status" value="1"/>
</dbReference>
<sequence>MTDPHAPAHPQPLGGSAGVPRPGGSGYILYAEDNLTDATFFIRALSRFSPSTVCHHLENGALAYRFLQDCVRNQKELPQLVVLDIKMPGLTGLDLLEHIRRTPETARLPVVILSASAEVRDLNRAYDCDINAYLVKPNRYRQLTDLVKALVTFWILNNQVPS</sequence>
<keyword evidence="1" id="KW-0597">Phosphoprotein</keyword>
<evidence type="ECO:0000259" key="3">
    <source>
        <dbReference type="PROSITE" id="PS50110"/>
    </source>
</evidence>
<dbReference type="OrthoDB" id="7631574at2"/>
<reference evidence="4 5" key="1">
    <citation type="submission" date="2019-04" db="EMBL/GenBank/DDBJ databases">
        <title>Lewinella litorea sp. nov., isolated from a marine sand.</title>
        <authorList>
            <person name="Yoon J.-H."/>
        </authorList>
    </citation>
    <scope>NUCLEOTIDE SEQUENCE [LARGE SCALE GENOMIC DNA]</scope>
    <source>
        <strain evidence="4 5">HSMS-39</strain>
    </source>
</reference>
<gene>
    <name evidence="4" type="ORF">E4021_15710</name>
</gene>
<dbReference type="InterPro" id="IPR052893">
    <property type="entry name" value="TCS_response_regulator"/>
</dbReference>
<dbReference type="PANTHER" id="PTHR44520">
    <property type="entry name" value="RESPONSE REGULATOR RCP1-RELATED"/>
    <property type="match status" value="1"/>
</dbReference>
<comment type="caution">
    <text evidence="4">The sequence shown here is derived from an EMBL/GenBank/DDBJ whole genome shotgun (WGS) entry which is preliminary data.</text>
</comment>
<name>A0A4S4NAK3_9BACT</name>
<protein>
    <submittedName>
        <fullName evidence="4">Response regulator</fullName>
    </submittedName>
</protein>
<dbReference type="Proteomes" id="UP000308528">
    <property type="component" value="Unassembled WGS sequence"/>
</dbReference>
<accession>A0A4S4NAK3</accession>
<organism evidence="4 5">
    <name type="scientific">Neolewinella litorea</name>
    <dbReference type="NCBI Taxonomy" id="2562452"/>
    <lineage>
        <taxon>Bacteria</taxon>
        <taxon>Pseudomonadati</taxon>
        <taxon>Bacteroidota</taxon>
        <taxon>Saprospiria</taxon>
        <taxon>Saprospirales</taxon>
        <taxon>Lewinellaceae</taxon>
        <taxon>Neolewinella</taxon>
    </lineage>
</organism>
<dbReference type="GO" id="GO:0000160">
    <property type="term" value="P:phosphorelay signal transduction system"/>
    <property type="evidence" value="ECO:0007669"/>
    <property type="project" value="InterPro"/>
</dbReference>
<dbReference type="PANTHER" id="PTHR44520:SF1">
    <property type="entry name" value="TWO-COMPONENT SYSTEM REGULATORY PROTEIN"/>
    <property type="match status" value="1"/>
</dbReference>
<dbReference type="Gene3D" id="3.40.50.2300">
    <property type="match status" value="1"/>
</dbReference>
<evidence type="ECO:0000256" key="1">
    <source>
        <dbReference type="PROSITE-ProRule" id="PRU00169"/>
    </source>
</evidence>
<evidence type="ECO:0000256" key="2">
    <source>
        <dbReference type="SAM" id="MobiDB-lite"/>
    </source>
</evidence>
<keyword evidence="5" id="KW-1185">Reference proteome</keyword>
<dbReference type="PROSITE" id="PS50110">
    <property type="entry name" value="RESPONSE_REGULATORY"/>
    <property type="match status" value="1"/>
</dbReference>
<proteinExistence type="predicted"/>
<dbReference type="CDD" id="cd17557">
    <property type="entry name" value="REC_Rcp-like"/>
    <property type="match status" value="1"/>
</dbReference>
<dbReference type="InterPro" id="IPR011006">
    <property type="entry name" value="CheY-like_superfamily"/>
</dbReference>
<dbReference type="SMART" id="SM00448">
    <property type="entry name" value="REC"/>
    <property type="match status" value="1"/>
</dbReference>
<dbReference type="RefSeq" id="WP_136460331.1">
    <property type="nucleotide sequence ID" value="NZ_SRSF01000010.1"/>
</dbReference>
<dbReference type="AlphaFoldDB" id="A0A4S4NAK3"/>
<evidence type="ECO:0000313" key="4">
    <source>
        <dbReference type="EMBL" id="THH36352.1"/>
    </source>
</evidence>
<dbReference type="EMBL" id="SRSF01000010">
    <property type="protein sequence ID" value="THH36352.1"/>
    <property type="molecule type" value="Genomic_DNA"/>
</dbReference>
<evidence type="ECO:0000313" key="5">
    <source>
        <dbReference type="Proteomes" id="UP000308528"/>
    </source>
</evidence>
<dbReference type="InterPro" id="IPR001789">
    <property type="entry name" value="Sig_transdc_resp-reg_receiver"/>
</dbReference>